<dbReference type="EMBL" id="JAQQKW010000001">
    <property type="protein sequence ID" value="MDC7692719.1"/>
    <property type="molecule type" value="Genomic_DNA"/>
</dbReference>
<feature type="chain" id="PRO_5045643404" description="Methylamine utilization protein" evidence="1">
    <location>
        <begin position="20"/>
        <end position="206"/>
    </location>
</feature>
<dbReference type="Gene3D" id="2.60.40.420">
    <property type="entry name" value="Cupredoxins - blue copper proteins"/>
    <property type="match status" value="1"/>
</dbReference>
<dbReference type="InterPro" id="IPR008972">
    <property type="entry name" value="Cupredoxin"/>
</dbReference>
<organism evidence="2 3">
    <name type="scientific">Asticcacaulis currens</name>
    <dbReference type="NCBI Taxonomy" id="2984210"/>
    <lineage>
        <taxon>Bacteria</taxon>
        <taxon>Pseudomonadati</taxon>
        <taxon>Pseudomonadota</taxon>
        <taxon>Alphaproteobacteria</taxon>
        <taxon>Caulobacterales</taxon>
        <taxon>Caulobacteraceae</taxon>
        <taxon>Asticcacaulis</taxon>
    </lineage>
</organism>
<keyword evidence="3" id="KW-1185">Reference proteome</keyword>
<accession>A0ABT5I955</accession>
<evidence type="ECO:0008006" key="4">
    <source>
        <dbReference type="Google" id="ProtNLM"/>
    </source>
</evidence>
<comment type="caution">
    <text evidence="2">The sequence shown here is derived from an EMBL/GenBank/DDBJ whole genome shotgun (WGS) entry which is preliminary data.</text>
</comment>
<proteinExistence type="predicted"/>
<feature type="signal peptide" evidence="1">
    <location>
        <begin position="1"/>
        <end position="19"/>
    </location>
</feature>
<dbReference type="RefSeq" id="WP_272739496.1">
    <property type="nucleotide sequence ID" value="NZ_JAQQKW010000001.1"/>
</dbReference>
<sequence>MKTTLTVIGSLLCATPVVAADLRVSITDTSGKPVRDAVVTYEPAAGSAPVGIKAPYVMAQRDMNFTPYVLVVPAGATVSFPNQDAVSHHVYSFSPARKFQLPLYGGGLSRSLTFPTAGTVAIGCNIHDSMQAYIRVIDTAFYAQTDDKGVVTLTNLPNGAGDLVIWHPMSSAKGGETHLPLSVQGPIKPISVQLKIRRMAHAGGGY</sequence>
<name>A0ABT5I955_9CAUL</name>
<evidence type="ECO:0000313" key="3">
    <source>
        <dbReference type="Proteomes" id="UP001216595"/>
    </source>
</evidence>
<dbReference type="Proteomes" id="UP001216595">
    <property type="component" value="Unassembled WGS sequence"/>
</dbReference>
<keyword evidence="1" id="KW-0732">Signal</keyword>
<reference evidence="2 3" key="1">
    <citation type="submission" date="2023-01" db="EMBL/GenBank/DDBJ databases">
        <title>Novel species of the genus Asticcacaulis isolated from rivers.</title>
        <authorList>
            <person name="Lu H."/>
        </authorList>
    </citation>
    <scope>NUCLEOTIDE SEQUENCE [LARGE SCALE GENOMIC DNA]</scope>
    <source>
        <strain evidence="2 3">DXS10W</strain>
    </source>
</reference>
<dbReference type="SUPFAM" id="SSF49503">
    <property type="entry name" value="Cupredoxins"/>
    <property type="match status" value="1"/>
</dbReference>
<protein>
    <recommendedName>
        <fullName evidence="4">Methylamine utilization protein</fullName>
    </recommendedName>
</protein>
<evidence type="ECO:0000313" key="2">
    <source>
        <dbReference type="EMBL" id="MDC7692719.1"/>
    </source>
</evidence>
<evidence type="ECO:0000256" key="1">
    <source>
        <dbReference type="SAM" id="SignalP"/>
    </source>
</evidence>
<gene>
    <name evidence="2" type="ORF">PQU94_00325</name>
</gene>